<feature type="domain" description="MCM10 OB-fold" evidence="10">
    <location>
        <begin position="216"/>
        <end position="323"/>
    </location>
</feature>
<dbReference type="Pfam" id="PF09329">
    <property type="entry name" value="zf-primase"/>
    <property type="match status" value="1"/>
</dbReference>
<dbReference type="InterPro" id="IPR040184">
    <property type="entry name" value="Mcm10"/>
</dbReference>
<evidence type="ECO:0000259" key="10">
    <source>
        <dbReference type="Pfam" id="PF22379"/>
    </source>
</evidence>
<dbReference type="PANTHER" id="PTHR13454:SF11">
    <property type="entry name" value="PROTEIN MCM10 HOMOLOG"/>
    <property type="match status" value="1"/>
</dbReference>
<reference evidence="11 12" key="1">
    <citation type="journal article" date="2023" name="Elife">
        <title>Identification of key yeast species and microbe-microbe interactions impacting larval growth of Drosophila in the wild.</title>
        <authorList>
            <person name="Mure A."/>
            <person name="Sugiura Y."/>
            <person name="Maeda R."/>
            <person name="Honda K."/>
            <person name="Sakurai N."/>
            <person name="Takahashi Y."/>
            <person name="Watada M."/>
            <person name="Katoh T."/>
            <person name="Gotoh A."/>
            <person name="Gotoh Y."/>
            <person name="Taniguchi I."/>
            <person name="Nakamura K."/>
            <person name="Hayashi T."/>
            <person name="Katayama T."/>
            <person name="Uemura T."/>
            <person name="Hattori Y."/>
        </authorList>
    </citation>
    <scope>NUCLEOTIDE SEQUENCE [LARGE SCALE GENOMIC DNA]</scope>
    <source>
        <strain evidence="11 12">PK-24</strain>
    </source>
</reference>
<dbReference type="Proteomes" id="UP001378960">
    <property type="component" value="Unassembled WGS sequence"/>
</dbReference>
<keyword evidence="6" id="KW-0862">Zinc</keyword>
<dbReference type="InterPro" id="IPR055065">
    <property type="entry name" value="OB_MCM10"/>
</dbReference>
<evidence type="ECO:0000256" key="3">
    <source>
        <dbReference type="ARBA" id="ARBA00022705"/>
    </source>
</evidence>
<keyword evidence="3" id="KW-0235">DNA replication</keyword>
<dbReference type="EMBL" id="BTGB01000009">
    <property type="protein sequence ID" value="GMM48297.1"/>
    <property type="molecule type" value="Genomic_DNA"/>
</dbReference>
<comment type="subcellular location">
    <subcellularLocation>
        <location evidence="1">Nucleus</location>
    </subcellularLocation>
</comment>
<evidence type="ECO:0000256" key="6">
    <source>
        <dbReference type="ARBA" id="ARBA00022833"/>
    </source>
</evidence>
<dbReference type="GO" id="GO:0006270">
    <property type="term" value="P:DNA replication initiation"/>
    <property type="evidence" value="ECO:0007669"/>
    <property type="project" value="InterPro"/>
</dbReference>
<feature type="domain" description="Zinc finger Mcm10/DnaG-type" evidence="9">
    <location>
        <begin position="354"/>
        <end position="396"/>
    </location>
</feature>
<evidence type="ECO:0000313" key="11">
    <source>
        <dbReference type="EMBL" id="GMM48297.1"/>
    </source>
</evidence>
<dbReference type="AlphaFoldDB" id="A0AAV5RB25"/>
<dbReference type="GO" id="GO:0008270">
    <property type="term" value="F:zinc ion binding"/>
    <property type="evidence" value="ECO:0007669"/>
    <property type="project" value="UniProtKB-KW"/>
</dbReference>
<dbReference type="GO" id="GO:0043596">
    <property type="term" value="C:nuclear replication fork"/>
    <property type="evidence" value="ECO:0007669"/>
    <property type="project" value="TreeGrafter"/>
</dbReference>
<evidence type="ECO:0000256" key="8">
    <source>
        <dbReference type="SAM" id="Coils"/>
    </source>
</evidence>
<sequence>MAEEFPIQKEYDELLKLKDNLLSQLHEIEKRLDILKPRLHDELDNKHIVTSDKEFDDANVDPRYENSKYKFSNVKSEPSIPLTVPKPSINGLYKGSQMNDLKLAQKRREEMQAAKIESQIRDSKERHKFLKSKNDSSVSVSRLNQSIKKTKEHLTKVDEREKERLRKLADEPVRSCFDYVEGYSNYHRDVVSNKINGLDDNYDPVRDPAFDIYSRMYVSKFYFPEDVIKSQMKDTHVLRIPNLFSKLPAHLEELRESNFIVTGVVSAKSEPILNPRKTSKYIRIRLSNFKVDILLYLYDDAYKKYWKISPGSIIALLNPKIEDIGYYSNKNGSSSAANYVLKVSESTTILEYAKFRDIGYCPGTNNKPCQQLVNKKESAFCHYHQQKRTDKTASHRNEMGTNYRLFDPVDARGNKQVMVMTEKQIEQSELVIDNNKNKTGLAIENVARNPQLRGKENINTELLITDFSNPTTLNNLKTEEEKQRVNFTSSKANAAFFNADKVNKYALIKQEKDRKLDKKLMSKKLELDSLALKDFEKKQTANEYKKRQKLHGKETIQSLMEASRTEKSLRKDRETVEKRLRENKEIEEHNRLYTMNKRRQLVDAIDSSKYSETTKLVKKLETEVELSSDDDSDEFENLASIRKFL</sequence>
<evidence type="ECO:0000256" key="7">
    <source>
        <dbReference type="ARBA" id="ARBA00023242"/>
    </source>
</evidence>
<keyword evidence="4" id="KW-0479">Metal-binding</keyword>
<dbReference type="InterPro" id="IPR015408">
    <property type="entry name" value="Znf_Mcm10/DnaG"/>
</dbReference>
<evidence type="ECO:0000256" key="5">
    <source>
        <dbReference type="ARBA" id="ARBA00022771"/>
    </source>
</evidence>
<comment type="caution">
    <text evidence="11">The sequence shown here is derived from an EMBL/GenBank/DDBJ whole genome shotgun (WGS) entry which is preliminary data.</text>
</comment>
<evidence type="ECO:0000256" key="2">
    <source>
        <dbReference type="ARBA" id="ARBA00009679"/>
    </source>
</evidence>
<evidence type="ECO:0000256" key="1">
    <source>
        <dbReference type="ARBA" id="ARBA00004123"/>
    </source>
</evidence>
<evidence type="ECO:0000313" key="12">
    <source>
        <dbReference type="Proteomes" id="UP001378960"/>
    </source>
</evidence>
<evidence type="ECO:0000256" key="4">
    <source>
        <dbReference type="ARBA" id="ARBA00022723"/>
    </source>
</evidence>
<keyword evidence="5" id="KW-0863">Zinc-finger</keyword>
<gene>
    <name evidence="11" type="ORF">DAPK24_048950</name>
</gene>
<organism evidence="11 12">
    <name type="scientific">Pichia kluyveri</name>
    <name type="common">Yeast</name>
    <dbReference type="NCBI Taxonomy" id="36015"/>
    <lineage>
        <taxon>Eukaryota</taxon>
        <taxon>Fungi</taxon>
        <taxon>Dikarya</taxon>
        <taxon>Ascomycota</taxon>
        <taxon>Saccharomycotina</taxon>
        <taxon>Pichiomycetes</taxon>
        <taxon>Pichiales</taxon>
        <taxon>Pichiaceae</taxon>
        <taxon>Pichia</taxon>
    </lineage>
</organism>
<evidence type="ECO:0000259" key="9">
    <source>
        <dbReference type="Pfam" id="PF09329"/>
    </source>
</evidence>
<proteinExistence type="inferred from homology"/>
<dbReference type="GO" id="GO:0003688">
    <property type="term" value="F:DNA replication origin binding"/>
    <property type="evidence" value="ECO:0007669"/>
    <property type="project" value="TreeGrafter"/>
</dbReference>
<name>A0AAV5RB25_PICKL</name>
<dbReference type="GO" id="GO:0003697">
    <property type="term" value="F:single-stranded DNA binding"/>
    <property type="evidence" value="ECO:0007669"/>
    <property type="project" value="InterPro"/>
</dbReference>
<keyword evidence="12" id="KW-1185">Reference proteome</keyword>
<dbReference type="Pfam" id="PF22379">
    <property type="entry name" value="OB_MCM10"/>
    <property type="match status" value="1"/>
</dbReference>
<accession>A0AAV5RB25</accession>
<protein>
    <submittedName>
        <fullName evidence="11">Mcm10 protein</fullName>
    </submittedName>
</protein>
<dbReference type="Gene3D" id="2.40.50.140">
    <property type="entry name" value="Nucleic acid-binding proteins"/>
    <property type="match status" value="1"/>
</dbReference>
<keyword evidence="7" id="KW-0539">Nucleus</keyword>
<dbReference type="InterPro" id="IPR012340">
    <property type="entry name" value="NA-bd_OB-fold"/>
</dbReference>
<keyword evidence="8" id="KW-0175">Coiled coil</keyword>
<feature type="coiled-coil region" evidence="8">
    <location>
        <begin position="106"/>
        <end position="133"/>
    </location>
</feature>
<comment type="similarity">
    <text evidence="2">Belongs to the MCM10 family.</text>
</comment>
<dbReference type="PANTHER" id="PTHR13454">
    <property type="entry name" value="PROTEIN MCM10 HOMOLOG"/>
    <property type="match status" value="1"/>
</dbReference>